<dbReference type="EMBL" id="JAHLOQ010000012">
    <property type="protein sequence ID" value="MBU5335979.1"/>
    <property type="molecule type" value="Genomic_DNA"/>
</dbReference>
<dbReference type="Proteomes" id="UP001196301">
    <property type="component" value="Unassembled WGS sequence"/>
</dbReference>
<evidence type="ECO:0000313" key="3">
    <source>
        <dbReference type="Proteomes" id="UP001196301"/>
    </source>
</evidence>
<dbReference type="Pfam" id="PF13472">
    <property type="entry name" value="Lipase_GDSL_2"/>
    <property type="match status" value="1"/>
</dbReference>
<evidence type="ECO:0000259" key="1">
    <source>
        <dbReference type="Pfam" id="PF13472"/>
    </source>
</evidence>
<feature type="domain" description="SGNH hydrolase-type esterase" evidence="1">
    <location>
        <begin position="100"/>
        <end position="239"/>
    </location>
</feature>
<reference evidence="2 3" key="1">
    <citation type="submission" date="2021-06" db="EMBL/GenBank/DDBJ databases">
        <authorList>
            <person name="Sun Q."/>
            <person name="Li D."/>
        </authorList>
    </citation>
    <scope>NUCLEOTIDE SEQUENCE [LARGE SCALE GENOMIC DNA]</scope>
    <source>
        <strain evidence="2 3">N19</strain>
    </source>
</reference>
<sequence length="256" mass="27781">MKRGLIAIGFLVAGFTITILINSLNKADDVENQQVAQGVEVIKQLESQDVVEVQEKIESIKAQNGISEQVSSATTDKTPESVDYKKRFSSSVIAGDSRAEGISGYGVLNQSSVVAQKGRSLSTAVQNGDIDTVIRMYPKNVFLTYGINDAVGTSNSEAFIKLYGEVIDKVKSKLPNTNIYVCSIMPVTSYASSKQPNLGNIAQWNQNLKSLCEEKGVTYIDASGVIAPSDYAQDGIHFGVNCIKKWLDLFIQQANL</sequence>
<proteinExistence type="predicted"/>
<keyword evidence="3" id="KW-1185">Reference proteome</keyword>
<dbReference type="RefSeq" id="WP_216569110.1">
    <property type="nucleotide sequence ID" value="NZ_JAHLOQ010000012.1"/>
</dbReference>
<gene>
    <name evidence="2" type="ORF">KQI20_05960</name>
</gene>
<comment type="caution">
    <text evidence="2">The sequence shown here is derived from an EMBL/GenBank/DDBJ whole genome shotgun (WGS) entry which is preliminary data.</text>
</comment>
<evidence type="ECO:0000313" key="2">
    <source>
        <dbReference type="EMBL" id="MBU5335979.1"/>
    </source>
</evidence>
<dbReference type="InterPro" id="IPR013830">
    <property type="entry name" value="SGNH_hydro"/>
</dbReference>
<organism evidence="2 3">
    <name type="scientific">Intestinibacter bartlettii</name>
    <dbReference type="NCBI Taxonomy" id="261299"/>
    <lineage>
        <taxon>Bacteria</taxon>
        <taxon>Bacillati</taxon>
        <taxon>Bacillota</taxon>
        <taxon>Clostridia</taxon>
        <taxon>Peptostreptococcales</taxon>
        <taxon>Peptostreptococcaceae</taxon>
        <taxon>Intestinibacter</taxon>
    </lineage>
</organism>
<accession>A0ABS6DVZ5</accession>
<name>A0ABS6DVZ5_9FIRM</name>
<protein>
    <recommendedName>
        <fullName evidence="1">SGNH hydrolase-type esterase domain-containing protein</fullName>
    </recommendedName>
</protein>